<feature type="region of interest" description="Disordered" evidence="1">
    <location>
        <begin position="1"/>
        <end position="20"/>
    </location>
</feature>
<keyword evidence="3" id="KW-1185">Reference proteome</keyword>
<evidence type="ECO:0000256" key="1">
    <source>
        <dbReference type="SAM" id="MobiDB-lite"/>
    </source>
</evidence>
<organism evidence="2 3">
    <name type="scientific">Armillaria luteobubalina</name>
    <dbReference type="NCBI Taxonomy" id="153913"/>
    <lineage>
        <taxon>Eukaryota</taxon>
        <taxon>Fungi</taxon>
        <taxon>Dikarya</taxon>
        <taxon>Basidiomycota</taxon>
        <taxon>Agaricomycotina</taxon>
        <taxon>Agaricomycetes</taxon>
        <taxon>Agaricomycetidae</taxon>
        <taxon>Agaricales</taxon>
        <taxon>Marasmiineae</taxon>
        <taxon>Physalacriaceae</taxon>
        <taxon>Armillaria</taxon>
    </lineage>
</organism>
<dbReference type="Proteomes" id="UP001175228">
    <property type="component" value="Unassembled WGS sequence"/>
</dbReference>
<reference evidence="2" key="1">
    <citation type="submission" date="2023-06" db="EMBL/GenBank/DDBJ databases">
        <authorList>
            <consortium name="Lawrence Berkeley National Laboratory"/>
            <person name="Ahrendt S."/>
            <person name="Sahu N."/>
            <person name="Indic B."/>
            <person name="Wong-Bajracharya J."/>
            <person name="Merenyi Z."/>
            <person name="Ke H.-M."/>
            <person name="Monk M."/>
            <person name="Kocsube S."/>
            <person name="Drula E."/>
            <person name="Lipzen A."/>
            <person name="Balint B."/>
            <person name="Henrissat B."/>
            <person name="Andreopoulos B."/>
            <person name="Martin F.M."/>
            <person name="Harder C.B."/>
            <person name="Rigling D."/>
            <person name="Ford K.L."/>
            <person name="Foster G.D."/>
            <person name="Pangilinan J."/>
            <person name="Papanicolaou A."/>
            <person name="Barry K."/>
            <person name="LaButti K."/>
            <person name="Viragh M."/>
            <person name="Koriabine M."/>
            <person name="Yan M."/>
            <person name="Riley R."/>
            <person name="Champramary S."/>
            <person name="Plett K.L."/>
            <person name="Tsai I.J."/>
            <person name="Slot J."/>
            <person name="Sipos G."/>
            <person name="Plett J."/>
            <person name="Nagy L.G."/>
            <person name="Grigoriev I.V."/>
        </authorList>
    </citation>
    <scope>NUCLEOTIDE SEQUENCE</scope>
    <source>
        <strain evidence="2">HWK02</strain>
    </source>
</reference>
<evidence type="ECO:0000313" key="2">
    <source>
        <dbReference type="EMBL" id="KAK0485477.1"/>
    </source>
</evidence>
<proteinExistence type="predicted"/>
<name>A0AA39PJK4_9AGAR</name>
<accession>A0AA39PJK4</accession>
<comment type="caution">
    <text evidence="2">The sequence shown here is derived from an EMBL/GenBank/DDBJ whole genome shotgun (WGS) entry which is preliminary data.</text>
</comment>
<evidence type="ECO:0000313" key="3">
    <source>
        <dbReference type="Proteomes" id="UP001175228"/>
    </source>
</evidence>
<sequence>MDHPSPLGGDPDAAGREHTGGFEVYRQVLSRQRSLHRSILTVTSRSLHGLATVTDNGDIHGRGHDLLPERRSAGTRMAEGIAIVPEGYLLHAIMDEE</sequence>
<dbReference type="AlphaFoldDB" id="A0AA39PJK4"/>
<gene>
    <name evidence="2" type="ORF">EDD18DRAFT_1360931</name>
</gene>
<protein>
    <submittedName>
        <fullName evidence="2">Uncharacterized protein</fullName>
    </submittedName>
</protein>
<dbReference type="EMBL" id="JAUEPU010000050">
    <property type="protein sequence ID" value="KAK0485477.1"/>
    <property type="molecule type" value="Genomic_DNA"/>
</dbReference>